<evidence type="ECO:0000313" key="3">
    <source>
        <dbReference type="EMBL" id="GFD32828.1"/>
    </source>
</evidence>
<evidence type="ECO:0000259" key="2">
    <source>
        <dbReference type="Pfam" id="PF22528"/>
    </source>
</evidence>
<keyword evidence="1" id="KW-0949">S-adenosyl-L-methionine</keyword>
<proteinExistence type="predicted"/>
<sequence length="47" mass="5494">MVKHVDCYTITYQELQSITTSFKFQSMMRAPLHGFAFWFDVEFSGPA</sequence>
<accession>A0A699VHH3</accession>
<gene>
    <name evidence="3" type="ORF">Tci_904797</name>
</gene>
<dbReference type="GO" id="GO:0008168">
    <property type="term" value="F:methyltransferase activity"/>
    <property type="evidence" value="ECO:0007669"/>
    <property type="project" value="UniProtKB-KW"/>
</dbReference>
<comment type="caution">
    <text evidence="3">The sequence shown here is derived from an EMBL/GenBank/DDBJ whole genome shotgun (WGS) entry which is preliminary data.</text>
</comment>
<name>A0A699VHH3_TANCI</name>
<dbReference type="GO" id="GO:0032259">
    <property type="term" value="P:methylation"/>
    <property type="evidence" value="ECO:0007669"/>
    <property type="project" value="UniProtKB-KW"/>
</dbReference>
<feature type="domain" description="Protein arginine N-methyltransferase" evidence="2">
    <location>
        <begin position="2"/>
        <end position="44"/>
    </location>
</feature>
<keyword evidence="3" id="KW-0808">Transferase</keyword>
<dbReference type="InterPro" id="IPR055135">
    <property type="entry name" value="PRMT_dom"/>
</dbReference>
<dbReference type="Pfam" id="PF22528">
    <property type="entry name" value="PRMT_C"/>
    <property type="match status" value="1"/>
</dbReference>
<dbReference type="AlphaFoldDB" id="A0A699VHH3"/>
<feature type="non-terminal residue" evidence="3">
    <location>
        <position position="47"/>
    </location>
</feature>
<organism evidence="3">
    <name type="scientific">Tanacetum cinerariifolium</name>
    <name type="common">Dalmatian daisy</name>
    <name type="synonym">Chrysanthemum cinerariifolium</name>
    <dbReference type="NCBI Taxonomy" id="118510"/>
    <lineage>
        <taxon>Eukaryota</taxon>
        <taxon>Viridiplantae</taxon>
        <taxon>Streptophyta</taxon>
        <taxon>Embryophyta</taxon>
        <taxon>Tracheophyta</taxon>
        <taxon>Spermatophyta</taxon>
        <taxon>Magnoliopsida</taxon>
        <taxon>eudicotyledons</taxon>
        <taxon>Gunneridae</taxon>
        <taxon>Pentapetalae</taxon>
        <taxon>asterids</taxon>
        <taxon>campanulids</taxon>
        <taxon>Asterales</taxon>
        <taxon>Asteraceae</taxon>
        <taxon>Asteroideae</taxon>
        <taxon>Anthemideae</taxon>
        <taxon>Anthemidinae</taxon>
        <taxon>Tanacetum</taxon>
    </lineage>
</organism>
<keyword evidence="3" id="KW-0489">Methyltransferase</keyword>
<dbReference type="EMBL" id="BKCJ011428568">
    <property type="protein sequence ID" value="GFD32828.1"/>
    <property type="molecule type" value="Genomic_DNA"/>
</dbReference>
<dbReference type="Gene3D" id="2.70.160.11">
    <property type="entry name" value="Hnrnp arginine n-methyltransferase1"/>
    <property type="match status" value="1"/>
</dbReference>
<evidence type="ECO:0000256" key="1">
    <source>
        <dbReference type="ARBA" id="ARBA00022691"/>
    </source>
</evidence>
<protein>
    <submittedName>
        <fullName evidence="3">Probable protein arginine N-methyltransferase 6</fullName>
    </submittedName>
</protein>
<reference evidence="3" key="1">
    <citation type="journal article" date="2019" name="Sci. Rep.">
        <title>Draft genome of Tanacetum cinerariifolium, the natural source of mosquito coil.</title>
        <authorList>
            <person name="Yamashiro T."/>
            <person name="Shiraishi A."/>
            <person name="Satake H."/>
            <person name="Nakayama K."/>
        </authorList>
    </citation>
    <scope>NUCLEOTIDE SEQUENCE</scope>
</reference>